<dbReference type="PANTHER" id="PTHR47506:SF1">
    <property type="entry name" value="HTH-TYPE TRANSCRIPTIONAL REGULATOR YJDC"/>
    <property type="match status" value="1"/>
</dbReference>
<accession>A0A9W4GZ68</accession>
<name>A0A9W4GZ68_9ACTN</name>
<dbReference type="SUPFAM" id="SSF46689">
    <property type="entry name" value="Homeodomain-like"/>
    <property type="match status" value="1"/>
</dbReference>
<dbReference type="EMBL" id="CAJVAX010000012">
    <property type="protein sequence ID" value="CAG7625467.1"/>
    <property type="molecule type" value="Genomic_DNA"/>
</dbReference>
<dbReference type="InterPro" id="IPR036271">
    <property type="entry name" value="Tet_transcr_reg_TetR-rel_C_sf"/>
</dbReference>
<protein>
    <recommendedName>
        <fullName evidence="5">HTH tetR-type domain-containing protein</fullName>
    </recommendedName>
</protein>
<dbReference type="Pfam" id="PF21993">
    <property type="entry name" value="TetR_C_13_2"/>
    <property type="match status" value="1"/>
</dbReference>
<dbReference type="InterPro" id="IPR009057">
    <property type="entry name" value="Homeodomain-like_sf"/>
</dbReference>
<dbReference type="GO" id="GO:0003677">
    <property type="term" value="F:DNA binding"/>
    <property type="evidence" value="ECO:0007669"/>
    <property type="project" value="UniProtKB-UniRule"/>
</dbReference>
<keyword evidence="7" id="KW-1185">Reference proteome</keyword>
<dbReference type="SUPFAM" id="SSF48498">
    <property type="entry name" value="Tetracyclin repressor-like, C-terminal domain"/>
    <property type="match status" value="1"/>
</dbReference>
<evidence type="ECO:0000256" key="2">
    <source>
        <dbReference type="ARBA" id="ARBA00023125"/>
    </source>
</evidence>
<dbReference type="InterPro" id="IPR001647">
    <property type="entry name" value="HTH_TetR"/>
</dbReference>
<proteinExistence type="predicted"/>
<dbReference type="Proteomes" id="UP001153328">
    <property type="component" value="Unassembled WGS sequence"/>
</dbReference>
<evidence type="ECO:0000256" key="4">
    <source>
        <dbReference type="PROSITE-ProRule" id="PRU00335"/>
    </source>
</evidence>
<keyword evidence="2 4" id="KW-0238">DNA-binding</keyword>
<dbReference type="PRINTS" id="PR00455">
    <property type="entry name" value="HTHTETR"/>
</dbReference>
<dbReference type="Pfam" id="PF00440">
    <property type="entry name" value="TetR_N"/>
    <property type="match status" value="1"/>
</dbReference>
<dbReference type="InterPro" id="IPR054156">
    <property type="entry name" value="YxaF_TetR_C"/>
</dbReference>
<evidence type="ECO:0000259" key="5">
    <source>
        <dbReference type="PROSITE" id="PS50977"/>
    </source>
</evidence>
<dbReference type="PROSITE" id="PS50977">
    <property type="entry name" value="HTH_TETR_2"/>
    <property type="match status" value="1"/>
</dbReference>
<organism evidence="6 7">
    <name type="scientific">Actinacidiphila bryophytorum</name>
    <dbReference type="NCBI Taxonomy" id="1436133"/>
    <lineage>
        <taxon>Bacteria</taxon>
        <taxon>Bacillati</taxon>
        <taxon>Actinomycetota</taxon>
        <taxon>Actinomycetes</taxon>
        <taxon>Kitasatosporales</taxon>
        <taxon>Streptomycetaceae</taxon>
        <taxon>Actinacidiphila</taxon>
    </lineage>
</organism>
<sequence>MTGRPSPPGGAAAKEAAGAAMEAADAAQEAVAGPAYHRAMKSVPATDRGRASLERILDTACELFYVQGVRATGLDQIAKASKTGKGQIYHFFTGKTDLVLAVVERQTEHVLTAQQPYLSAMSTAGDLLGWADFLVRSHGADDAPIRCPLGALAAELTEDEPALRSALANAFSRWRDAIAQGLAGLARGGVLPADSDVTAHAELLLGAYQGGVLLSRVQGNTEPLRLLLQGAISQVLDRKEEHGLSPGLA</sequence>
<evidence type="ECO:0000256" key="3">
    <source>
        <dbReference type="ARBA" id="ARBA00023163"/>
    </source>
</evidence>
<feature type="DNA-binding region" description="H-T-H motif" evidence="4">
    <location>
        <begin position="73"/>
        <end position="92"/>
    </location>
</feature>
<comment type="caution">
    <text evidence="6">The sequence shown here is derived from an EMBL/GenBank/DDBJ whole genome shotgun (WGS) entry which is preliminary data.</text>
</comment>
<feature type="domain" description="HTH tetR-type" evidence="5">
    <location>
        <begin position="50"/>
        <end position="110"/>
    </location>
</feature>
<gene>
    <name evidence="6" type="ORF">SBRY_20160</name>
</gene>
<evidence type="ECO:0000313" key="6">
    <source>
        <dbReference type="EMBL" id="CAG7625467.1"/>
    </source>
</evidence>
<keyword evidence="3" id="KW-0804">Transcription</keyword>
<reference evidence="6" key="1">
    <citation type="submission" date="2021-06" db="EMBL/GenBank/DDBJ databases">
        <authorList>
            <person name="Arsene-Ploetze F."/>
        </authorList>
    </citation>
    <scope>NUCLEOTIDE SEQUENCE</scope>
    <source>
        <strain evidence="6">SBRY1</strain>
    </source>
</reference>
<dbReference type="AlphaFoldDB" id="A0A9W4GZ68"/>
<dbReference type="PANTHER" id="PTHR47506">
    <property type="entry name" value="TRANSCRIPTIONAL REGULATORY PROTEIN"/>
    <property type="match status" value="1"/>
</dbReference>
<keyword evidence="1" id="KW-0805">Transcription regulation</keyword>
<dbReference type="Gene3D" id="1.10.357.10">
    <property type="entry name" value="Tetracycline Repressor, domain 2"/>
    <property type="match status" value="1"/>
</dbReference>
<evidence type="ECO:0000313" key="7">
    <source>
        <dbReference type="Proteomes" id="UP001153328"/>
    </source>
</evidence>
<evidence type="ECO:0000256" key="1">
    <source>
        <dbReference type="ARBA" id="ARBA00023015"/>
    </source>
</evidence>